<protein>
    <submittedName>
        <fullName evidence="1">Uncharacterized protein</fullName>
    </submittedName>
</protein>
<comment type="caution">
    <text evidence="1">The sequence shown here is derived from an EMBL/GenBank/DDBJ whole genome shotgun (WGS) entry which is preliminary data.</text>
</comment>
<evidence type="ECO:0000313" key="2">
    <source>
        <dbReference type="Proteomes" id="UP000766486"/>
    </source>
</evidence>
<gene>
    <name evidence="1" type="ORF">CLO192961_LOCUS320694</name>
</gene>
<reference evidence="1 2" key="1">
    <citation type="submission" date="2019-06" db="EMBL/GenBank/DDBJ databases">
        <authorList>
            <person name="Broberg M."/>
        </authorList>
    </citation>
    <scope>NUCLEOTIDE SEQUENCE [LARGE SCALE GENOMIC DNA]</scope>
</reference>
<keyword evidence="2" id="KW-1185">Reference proteome</keyword>
<organism evidence="1 2">
    <name type="scientific">Bionectria ochroleuca</name>
    <name type="common">Gliocladium roseum</name>
    <dbReference type="NCBI Taxonomy" id="29856"/>
    <lineage>
        <taxon>Eukaryota</taxon>
        <taxon>Fungi</taxon>
        <taxon>Dikarya</taxon>
        <taxon>Ascomycota</taxon>
        <taxon>Pezizomycotina</taxon>
        <taxon>Sordariomycetes</taxon>
        <taxon>Hypocreomycetidae</taxon>
        <taxon>Hypocreales</taxon>
        <taxon>Bionectriaceae</taxon>
        <taxon>Clonostachys</taxon>
    </lineage>
</organism>
<name>A0ABY6ULB3_BIOOC</name>
<dbReference type="Proteomes" id="UP000766486">
    <property type="component" value="Unassembled WGS sequence"/>
</dbReference>
<accession>A0ABY6ULB3</accession>
<dbReference type="EMBL" id="CABFNS010000844">
    <property type="protein sequence ID" value="VUC32067.1"/>
    <property type="molecule type" value="Genomic_DNA"/>
</dbReference>
<sequence>MEKDVAVNDAIHYKRVGENALLHHSDAQRWYYLSDMRENDLVVFRNVDSQGKLPSLSQVPSMLHSAIQSLSEG</sequence>
<proteinExistence type="predicted"/>
<evidence type="ECO:0000313" key="1">
    <source>
        <dbReference type="EMBL" id="VUC32067.1"/>
    </source>
</evidence>